<comment type="caution">
    <text evidence="6">The sequence shown here is derived from an EMBL/GenBank/DDBJ whole genome shotgun (WGS) entry which is preliminary data.</text>
</comment>
<feature type="region of interest" description="Disordered" evidence="4">
    <location>
        <begin position="69"/>
        <end position="90"/>
    </location>
</feature>
<accession>A0ABR3GL93</accession>
<feature type="compositionally biased region" description="Basic and acidic residues" evidence="4">
    <location>
        <begin position="447"/>
        <end position="456"/>
    </location>
</feature>
<dbReference type="PANTHER" id="PTHR45849:SF3">
    <property type="entry name" value="HISTONE CHAPERONE RTT106"/>
    <property type="match status" value="1"/>
</dbReference>
<feature type="compositionally biased region" description="Acidic residues" evidence="4">
    <location>
        <begin position="386"/>
        <end position="446"/>
    </location>
</feature>
<evidence type="ECO:0000259" key="5">
    <source>
        <dbReference type="SMART" id="SM01287"/>
    </source>
</evidence>
<evidence type="ECO:0000256" key="3">
    <source>
        <dbReference type="ARBA" id="ARBA00038654"/>
    </source>
</evidence>
<name>A0ABR3GL93_9PEZI</name>
<dbReference type="EMBL" id="JBBBZM010000045">
    <property type="protein sequence ID" value="KAL0636696.1"/>
    <property type="molecule type" value="Genomic_DNA"/>
</dbReference>
<comment type="function">
    <text evidence="2">Histones H3 and H4 chaperone involved in the nucleosome formation and heterochromatin silencing. Required for the deposition of H3K56ac-carrying H3-H4 complex onto newly-replicated DNA. Plays a role in the transcriptional regulation of the cell-cycle dependent histone genes by creating a repressive structure at the core histone gene promoter.</text>
</comment>
<comment type="similarity">
    <text evidence="1">Belongs to the RTT106 family.</text>
</comment>
<dbReference type="Pfam" id="PF08512">
    <property type="entry name" value="Rttp106-like_middle"/>
    <property type="match status" value="1"/>
</dbReference>
<dbReference type="Gene3D" id="2.30.29.30">
    <property type="entry name" value="Pleckstrin-homology domain (PH domain)/Phosphotyrosine-binding domain (PTB)"/>
    <property type="match status" value="1"/>
</dbReference>
<dbReference type="InterPro" id="IPR011993">
    <property type="entry name" value="PH-like_dom_sf"/>
</dbReference>
<protein>
    <recommendedName>
        <fullName evidence="5">Histone chaperone RTT106/FACT complex subunit SPT16-like middle domain-containing protein</fullName>
    </recommendedName>
</protein>
<comment type="subunit">
    <text evidence="3">Interacts with histones H3 and H4.</text>
</comment>
<dbReference type="PANTHER" id="PTHR45849">
    <property type="entry name" value="FACT COMPLEX SUBUNIT SSRP1"/>
    <property type="match status" value="1"/>
</dbReference>
<feature type="region of interest" description="Disordered" evidence="4">
    <location>
        <begin position="386"/>
        <end position="456"/>
    </location>
</feature>
<sequence>MPPKKKIQEEKMADLSLSDLTWIDAAFPPSSQKPLNKSVRDALAKNPKYSTLLQDIGKYILTLKSSSPEPSVKKRKVSNDASADEAEPTGLVPLKSGKEVLLVKEISFSVPQRKKFSLLFTTGGMSAVAASGETEFGCSWDEISTTTSPPPQSRLGDYGGKYVTCLPVPDKAARQWNFCVFPEGSEGIGDGTGDAIVFTVPDGAPKTATGDGMGAGHDTTSYKSLLVGAFNALLKTSKSHTSVQEPIEGTFYSALPQSHRKGEKAFHVKAHRGSKEGYLFFLKSGIVWAFKKPLAYFSFTTLSSISYTSITKRTFNLSIHVSPTRGGAEIEFAMIDQEDYPGIDTYIKRNRLNDASMAEARRAKMFKVNGEDGEEDTGHLEQAMVDAEDEEEEDYVPGQEEDGEDEEESGSEEEEEEEGSEDMGSEEEGSVDLEDELGSEMEDVDMEQPREKRNKK</sequence>
<organism evidence="6 7">
    <name type="scientific">Discina gigas</name>
    <dbReference type="NCBI Taxonomy" id="1032678"/>
    <lineage>
        <taxon>Eukaryota</taxon>
        <taxon>Fungi</taxon>
        <taxon>Dikarya</taxon>
        <taxon>Ascomycota</taxon>
        <taxon>Pezizomycotina</taxon>
        <taxon>Pezizomycetes</taxon>
        <taxon>Pezizales</taxon>
        <taxon>Discinaceae</taxon>
        <taxon>Discina</taxon>
    </lineage>
</organism>
<evidence type="ECO:0000313" key="7">
    <source>
        <dbReference type="Proteomes" id="UP001447188"/>
    </source>
</evidence>
<reference evidence="6 7" key="1">
    <citation type="submission" date="2024-02" db="EMBL/GenBank/DDBJ databases">
        <title>Discinaceae phylogenomics.</title>
        <authorList>
            <person name="Dirks A.C."/>
            <person name="James T.Y."/>
        </authorList>
    </citation>
    <scope>NUCLEOTIDE SEQUENCE [LARGE SCALE GENOMIC DNA]</scope>
    <source>
        <strain evidence="6 7">ACD0624</strain>
    </source>
</reference>
<dbReference type="SUPFAM" id="SSF50729">
    <property type="entry name" value="PH domain-like"/>
    <property type="match status" value="1"/>
</dbReference>
<evidence type="ECO:0000256" key="4">
    <source>
        <dbReference type="SAM" id="MobiDB-lite"/>
    </source>
</evidence>
<dbReference type="InterPro" id="IPR050454">
    <property type="entry name" value="RTT106/SSRP1_HistChap/FACT"/>
</dbReference>
<proteinExistence type="inferred from homology"/>
<gene>
    <name evidence="6" type="ORF">Q9L58_004304</name>
</gene>
<dbReference type="Proteomes" id="UP001447188">
    <property type="component" value="Unassembled WGS sequence"/>
</dbReference>
<evidence type="ECO:0000256" key="2">
    <source>
        <dbReference type="ARBA" id="ARBA00037550"/>
    </source>
</evidence>
<dbReference type="SMART" id="SM01287">
    <property type="entry name" value="Rtt106"/>
    <property type="match status" value="1"/>
</dbReference>
<keyword evidence="7" id="KW-1185">Reference proteome</keyword>
<feature type="domain" description="Histone chaperone RTT106/FACT complex subunit SPT16-like middle" evidence="5">
    <location>
        <begin position="265"/>
        <end position="357"/>
    </location>
</feature>
<evidence type="ECO:0000256" key="1">
    <source>
        <dbReference type="ARBA" id="ARBA00006159"/>
    </source>
</evidence>
<evidence type="ECO:0000313" key="6">
    <source>
        <dbReference type="EMBL" id="KAL0636696.1"/>
    </source>
</evidence>
<dbReference type="InterPro" id="IPR013719">
    <property type="entry name" value="RTT106/SPT16-like_middle_dom"/>
</dbReference>